<dbReference type="PRINTS" id="PR00455">
    <property type="entry name" value="HTHTETR"/>
</dbReference>
<protein>
    <submittedName>
        <fullName evidence="6">TetR family transcriptional regulator</fullName>
    </submittedName>
</protein>
<evidence type="ECO:0000313" key="7">
    <source>
        <dbReference type="Proteomes" id="UP000279306"/>
    </source>
</evidence>
<reference evidence="6 7" key="1">
    <citation type="submission" date="2018-12" db="EMBL/GenBank/DDBJ databases">
        <authorList>
            <consortium name="Pathogen Informatics"/>
        </authorList>
    </citation>
    <scope>NUCLEOTIDE SEQUENCE [LARGE SCALE GENOMIC DNA]</scope>
    <source>
        <strain evidence="6 7">NCTC10437</strain>
    </source>
</reference>
<dbReference type="InterPro" id="IPR001647">
    <property type="entry name" value="HTH_TetR"/>
</dbReference>
<name>A0A3S4T647_MYCAU</name>
<dbReference type="SUPFAM" id="SSF48498">
    <property type="entry name" value="Tetracyclin repressor-like, C-terminal domain"/>
    <property type="match status" value="1"/>
</dbReference>
<evidence type="ECO:0000256" key="2">
    <source>
        <dbReference type="ARBA" id="ARBA00023125"/>
    </source>
</evidence>
<organism evidence="6 7">
    <name type="scientific">Mycolicibacterium aurum</name>
    <name type="common">Mycobacterium aurum</name>
    <dbReference type="NCBI Taxonomy" id="1791"/>
    <lineage>
        <taxon>Bacteria</taxon>
        <taxon>Bacillati</taxon>
        <taxon>Actinomycetota</taxon>
        <taxon>Actinomycetes</taxon>
        <taxon>Mycobacteriales</taxon>
        <taxon>Mycobacteriaceae</taxon>
        <taxon>Mycolicibacterium</taxon>
    </lineage>
</organism>
<keyword evidence="7" id="KW-1185">Reference proteome</keyword>
<dbReference type="Gene3D" id="1.10.357.10">
    <property type="entry name" value="Tetracycline Repressor, domain 2"/>
    <property type="match status" value="1"/>
</dbReference>
<dbReference type="Pfam" id="PF21597">
    <property type="entry name" value="TetR_C_43"/>
    <property type="match status" value="1"/>
</dbReference>
<dbReference type="InterPro" id="IPR009057">
    <property type="entry name" value="Homeodomain-like_sf"/>
</dbReference>
<dbReference type="PROSITE" id="PS50977">
    <property type="entry name" value="HTH_TETR_2"/>
    <property type="match status" value="1"/>
</dbReference>
<keyword evidence="1" id="KW-0805">Transcription regulation</keyword>
<dbReference type="PANTHER" id="PTHR30055:SF234">
    <property type="entry name" value="HTH-TYPE TRANSCRIPTIONAL REGULATOR BETI"/>
    <property type="match status" value="1"/>
</dbReference>
<dbReference type="GO" id="GO:0000976">
    <property type="term" value="F:transcription cis-regulatory region binding"/>
    <property type="evidence" value="ECO:0007669"/>
    <property type="project" value="TreeGrafter"/>
</dbReference>
<evidence type="ECO:0000256" key="4">
    <source>
        <dbReference type="PROSITE-ProRule" id="PRU00335"/>
    </source>
</evidence>
<dbReference type="InterPro" id="IPR023772">
    <property type="entry name" value="DNA-bd_HTH_TetR-type_CS"/>
</dbReference>
<dbReference type="Proteomes" id="UP000279306">
    <property type="component" value="Chromosome"/>
</dbReference>
<dbReference type="InterPro" id="IPR049445">
    <property type="entry name" value="TetR_SbtR-like_C"/>
</dbReference>
<accession>A0A3S4T647</accession>
<evidence type="ECO:0000313" key="6">
    <source>
        <dbReference type="EMBL" id="VEG51754.1"/>
    </source>
</evidence>
<keyword evidence="2 4" id="KW-0238">DNA-binding</keyword>
<dbReference type="PROSITE" id="PS01081">
    <property type="entry name" value="HTH_TETR_1"/>
    <property type="match status" value="1"/>
</dbReference>
<dbReference type="PANTHER" id="PTHR30055">
    <property type="entry name" value="HTH-TYPE TRANSCRIPTIONAL REGULATOR RUTR"/>
    <property type="match status" value="1"/>
</dbReference>
<dbReference type="KEGG" id="mauu:NCTC10437_00867"/>
<dbReference type="SUPFAM" id="SSF46689">
    <property type="entry name" value="Homeodomain-like"/>
    <property type="match status" value="1"/>
</dbReference>
<feature type="DNA-binding region" description="H-T-H motif" evidence="4">
    <location>
        <begin position="54"/>
        <end position="73"/>
    </location>
</feature>
<evidence type="ECO:0000256" key="1">
    <source>
        <dbReference type="ARBA" id="ARBA00023015"/>
    </source>
</evidence>
<dbReference type="InterPro" id="IPR036271">
    <property type="entry name" value="Tet_transcr_reg_TetR-rel_C_sf"/>
</dbReference>
<dbReference type="GO" id="GO:0003700">
    <property type="term" value="F:DNA-binding transcription factor activity"/>
    <property type="evidence" value="ECO:0007669"/>
    <property type="project" value="TreeGrafter"/>
</dbReference>
<dbReference type="STRING" id="1791.GCA_001049355_02229"/>
<dbReference type="AlphaFoldDB" id="A0A3S4T647"/>
<sequence>MDKSNLLQQSVRTLGGVSGGESGASSLRKDAERNRRRIIEAARELCATRGLEATLNEVAHHANLGVGTVYRRFPTKDLLFEAIFQDGMDQLVEIADAALEMEDSWEAFASLVWQLCELTATDRGLREAAFSKAYCGSSVDAGRTRLDPRVAVLVERAQRDGHLRPEVSSTDMPLFALMAGAVSEYAGEVSSDLWRRYVGVLLQGMRCQPGQEPLEVSALDHDELEAAMSTWQPTAATESGQSS</sequence>
<proteinExistence type="predicted"/>
<evidence type="ECO:0000256" key="3">
    <source>
        <dbReference type="ARBA" id="ARBA00023163"/>
    </source>
</evidence>
<keyword evidence="3" id="KW-0804">Transcription</keyword>
<dbReference type="EMBL" id="LR134356">
    <property type="protein sequence ID" value="VEG51754.1"/>
    <property type="molecule type" value="Genomic_DNA"/>
</dbReference>
<feature type="domain" description="HTH tetR-type" evidence="5">
    <location>
        <begin position="32"/>
        <end position="91"/>
    </location>
</feature>
<gene>
    <name evidence="6" type="ORF">NCTC10437_00867</name>
</gene>
<dbReference type="Pfam" id="PF00440">
    <property type="entry name" value="TetR_N"/>
    <property type="match status" value="1"/>
</dbReference>
<evidence type="ECO:0000259" key="5">
    <source>
        <dbReference type="PROSITE" id="PS50977"/>
    </source>
</evidence>
<dbReference type="InterPro" id="IPR050109">
    <property type="entry name" value="HTH-type_TetR-like_transc_reg"/>
</dbReference>